<organism evidence="1 2">
    <name type="scientific">Knufia fluminis</name>
    <dbReference type="NCBI Taxonomy" id="191047"/>
    <lineage>
        <taxon>Eukaryota</taxon>
        <taxon>Fungi</taxon>
        <taxon>Dikarya</taxon>
        <taxon>Ascomycota</taxon>
        <taxon>Pezizomycotina</taxon>
        <taxon>Eurotiomycetes</taxon>
        <taxon>Chaetothyriomycetidae</taxon>
        <taxon>Chaetothyriales</taxon>
        <taxon>Trichomeriaceae</taxon>
        <taxon>Knufia</taxon>
    </lineage>
</organism>
<keyword evidence="2" id="KW-1185">Reference proteome</keyword>
<comment type="caution">
    <text evidence="1">The sequence shown here is derived from an EMBL/GenBank/DDBJ whole genome shotgun (WGS) entry which is preliminary data.</text>
</comment>
<gene>
    <name evidence="1" type="ORF">OHC33_003013</name>
</gene>
<name>A0AAN8IA94_9EURO</name>
<sequence length="113" mass="12173">MSLETLQKASLDSAPLDTFGKVTRQAVSLGNAKVMRVTINPGGGWSTDLKQHAGTDSCMLTHTAIVLSGQMAVRMNDGTEVHFSKNDVMSVPPGHDAWCIGDEPVVFVEWKTD</sequence>
<proteinExistence type="predicted"/>
<protein>
    <recommendedName>
        <fullName evidence="3">Cupin</fullName>
    </recommendedName>
</protein>
<reference evidence="1 2" key="1">
    <citation type="submission" date="2022-12" db="EMBL/GenBank/DDBJ databases">
        <title>Genomic features and morphological characterization of a novel Knufia sp. strain isolated from spacecraft assembly facility.</title>
        <authorList>
            <person name="Teixeira M."/>
            <person name="Chander A.M."/>
            <person name="Stajich J.E."/>
            <person name="Venkateswaran K."/>
        </authorList>
    </citation>
    <scope>NUCLEOTIDE SEQUENCE [LARGE SCALE GENOMIC DNA]</scope>
    <source>
        <strain evidence="1 2">FJI-L2-BK-P2</strain>
    </source>
</reference>
<dbReference type="CDD" id="cd06990">
    <property type="entry name" value="cupin_DUF861"/>
    <property type="match status" value="1"/>
</dbReference>
<evidence type="ECO:0000313" key="1">
    <source>
        <dbReference type="EMBL" id="KAK5956436.1"/>
    </source>
</evidence>
<accession>A0AAN8IA94</accession>
<dbReference type="Gene3D" id="2.60.120.10">
    <property type="entry name" value="Jelly Rolls"/>
    <property type="match status" value="1"/>
</dbReference>
<dbReference type="EMBL" id="JAKLMC020000005">
    <property type="protein sequence ID" value="KAK5956436.1"/>
    <property type="molecule type" value="Genomic_DNA"/>
</dbReference>
<dbReference type="InterPro" id="IPR011051">
    <property type="entry name" value="RmlC_Cupin_sf"/>
</dbReference>
<dbReference type="Proteomes" id="UP001316803">
    <property type="component" value="Unassembled WGS sequence"/>
</dbReference>
<dbReference type="SUPFAM" id="SSF51182">
    <property type="entry name" value="RmlC-like cupins"/>
    <property type="match status" value="1"/>
</dbReference>
<dbReference type="AlphaFoldDB" id="A0AAN8IA94"/>
<evidence type="ECO:0000313" key="2">
    <source>
        <dbReference type="Proteomes" id="UP001316803"/>
    </source>
</evidence>
<evidence type="ECO:0008006" key="3">
    <source>
        <dbReference type="Google" id="ProtNLM"/>
    </source>
</evidence>
<dbReference type="InterPro" id="IPR014710">
    <property type="entry name" value="RmlC-like_jellyroll"/>
</dbReference>